<dbReference type="Proteomes" id="UP001234297">
    <property type="component" value="Chromosome 9"/>
</dbReference>
<proteinExistence type="predicted"/>
<protein>
    <submittedName>
        <fullName evidence="1">Uncharacterized protein</fullName>
    </submittedName>
</protein>
<accession>A0ACC2KE66</accession>
<keyword evidence="2" id="KW-1185">Reference proteome</keyword>
<reference evidence="1 2" key="1">
    <citation type="journal article" date="2022" name="Hortic Res">
        <title>A haplotype resolved chromosomal level avocado genome allows analysis of novel avocado genes.</title>
        <authorList>
            <person name="Nath O."/>
            <person name="Fletcher S.J."/>
            <person name="Hayward A."/>
            <person name="Shaw L.M."/>
            <person name="Masouleh A.K."/>
            <person name="Furtado A."/>
            <person name="Henry R.J."/>
            <person name="Mitter N."/>
        </authorList>
    </citation>
    <scope>NUCLEOTIDE SEQUENCE [LARGE SCALE GENOMIC DNA]</scope>
    <source>
        <strain evidence="2">cv. Hass</strain>
    </source>
</reference>
<gene>
    <name evidence="1" type="ORF">MRB53_027928</name>
</gene>
<comment type="caution">
    <text evidence="1">The sequence shown here is derived from an EMBL/GenBank/DDBJ whole genome shotgun (WGS) entry which is preliminary data.</text>
</comment>
<dbReference type="EMBL" id="CM056817">
    <property type="protein sequence ID" value="KAJ8619399.1"/>
    <property type="molecule type" value="Genomic_DNA"/>
</dbReference>
<name>A0ACC2KE66_PERAE</name>
<sequence>MSMAEFSTRQTYLRSEQLSVKMKTSLILLLILGLSLVISKAYATDTQLGSKAVSFGRKVEGGPNGGGKIIIDSLDKDSEKKRVNPVTSHDTTASDDESIDNDDGDDSGVGVPRSSTDTTHRQINYEDFNKLFHHNPTPEP</sequence>
<organism evidence="1 2">
    <name type="scientific">Persea americana</name>
    <name type="common">Avocado</name>
    <dbReference type="NCBI Taxonomy" id="3435"/>
    <lineage>
        <taxon>Eukaryota</taxon>
        <taxon>Viridiplantae</taxon>
        <taxon>Streptophyta</taxon>
        <taxon>Embryophyta</taxon>
        <taxon>Tracheophyta</taxon>
        <taxon>Spermatophyta</taxon>
        <taxon>Magnoliopsida</taxon>
        <taxon>Magnoliidae</taxon>
        <taxon>Laurales</taxon>
        <taxon>Lauraceae</taxon>
        <taxon>Persea</taxon>
    </lineage>
</organism>
<evidence type="ECO:0000313" key="2">
    <source>
        <dbReference type="Proteomes" id="UP001234297"/>
    </source>
</evidence>
<evidence type="ECO:0000313" key="1">
    <source>
        <dbReference type="EMBL" id="KAJ8619399.1"/>
    </source>
</evidence>